<keyword evidence="18" id="KW-1185">Reference proteome</keyword>
<proteinExistence type="predicted"/>
<feature type="domain" description="4Fe-4S ferredoxin-type" evidence="16">
    <location>
        <begin position="565"/>
        <end position="594"/>
    </location>
</feature>
<dbReference type="InterPro" id="IPR017900">
    <property type="entry name" value="4Fe4S_Fe_S_CS"/>
</dbReference>
<dbReference type="PROSITE" id="PS00198">
    <property type="entry name" value="4FE4S_FER_1"/>
    <property type="match status" value="1"/>
</dbReference>
<accession>A0A1G6TAM9</accession>
<feature type="binding site" evidence="15">
    <location>
        <position position="550"/>
    </location>
    <ligand>
        <name>[4Fe-4S] cluster</name>
        <dbReference type="ChEBI" id="CHEBI:49883"/>
        <label>1</label>
    </ligand>
</feature>
<dbReference type="InterPro" id="IPR011766">
    <property type="entry name" value="TPP_enzyme_TPP-bd"/>
</dbReference>
<dbReference type="RefSeq" id="WP_091791274.1">
    <property type="nucleotide sequence ID" value="NZ_FNAF01000002.1"/>
</dbReference>
<evidence type="ECO:0000313" key="18">
    <source>
        <dbReference type="Proteomes" id="UP000198995"/>
    </source>
</evidence>
<evidence type="ECO:0000256" key="15">
    <source>
        <dbReference type="PIRSR" id="PIRSR006439-50"/>
    </source>
</evidence>
<dbReference type="Pfam" id="PF02775">
    <property type="entry name" value="TPP_enzyme_C"/>
    <property type="match status" value="1"/>
</dbReference>
<dbReference type="SUPFAM" id="SSF52518">
    <property type="entry name" value="Thiamin diphosphate-binding fold (THDP-binding)"/>
    <property type="match status" value="2"/>
</dbReference>
<comment type="catalytic activity">
    <reaction evidence="13 14">
        <text>indole-3-pyruvate + 2 oxidized [2Fe-2S]-[ferredoxin] + CoA = (indol-3-yl)acetyl-CoA + 2 reduced [2Fe-2S]-[ferredoxin] + CO2 + H(+)</text>
        <dbReference type="Rhea" id="RHEA:12645"/>
        <dbReference type="Rhea" id="RHEA-COMP:10000"/>
        <dbReference type="Rhea" id="RHEA-COMP:10001"/>
        <dbReference type="ChEBI" id="CHEBI:15378"/>
        <dbReference type="ChEBI" id="CHEBI:16526"/>
        <dbReference type="ChEBI" id="CHEBI:17640"/>
        <dbReference type="ChEBI" id="CHEBI:33737"/>
        <dbReference type="ChEBI" id="CHEBI:33738"/>
        <dbReference type="ChEBI" id="CHEBI:57271"/>
        <dbReference type="ChEBI" id="CHEBI:57287"/>
        <dbReference type="EC" id="1.2.7.8"/>
    </reaction>
</comment>
<dbReference type="PANTHER" id="PTHR43710:SF5">
    <property type="entry name" value="INDOLEPYRUVATE FERREDOXIN OXIDOREDUCTASE ALPHA SUBUNIT"/>
    <property type="match status" value="1"/>
</dbReference>
<gene>
    <name evidence="17" type="ORF">SAMN04489866_10291</name>
</gene>
<feature type="binding site" evidence="15">
    <location>
        <position position="580"/>
    </location>
    <ligand>
        <name>[4Fe-4S] cluster</name>
        <dbReference type="ChEBI" id="CHEBI:49883"/>
        <label>2</label>
    </ligand>
</feature>
<evidence type="ECO:0000256" key="2">
    <source>
        <dbReference type="ARBA" id="ARBA00011238"/>
    </source>
</evidence>
<dbReference type="GO" id="GO:0051539">
    <property type="term" value="F:4 iron, 4 sulfur cluster binding"/>
    <property type="evidence" value="ECO:0007669"/>
    <property type="project" value="UniProtKB-UniRule"/>
</dbReference>
<evidence type="ECO:0000256" key="4">
    <source>
        <dbReference type="ARBA" id="ARBA00017710"/>
    </source>
</evidence>
<dbReference type="PROSITE" id="PS51379">
    <property type="entry name" value="4FE4S_FER_2"/>
    <property type="match status" value="2"/>
</dbReference>
<dbReference type="InterPro" id="IPR009014">
    <property type="entry name" value="Transketo_C/PFOR_II"/>
</dbReference>
<dbReference type="EC" id="1.2.7.8" evidence="3 14"/>
<evidence type="ECO:0000256" key="8">
    <source>
        <dbReference type="ARBA" id="ARBA00022982"/>
    </source>
</evidence>
<dbReference type="InterPro" id="IPR002880">
    <property type="entry name" value="Pyrv_Fd/Flavodoxin_OxRdtase_N"/>
</dbReference>
<evidence type="ECO:0000256" key="6">
    <source>
        <dbReference type="ARBA" id="ARBA00022485"/>
    </source>
</evidence>
<sequence length="604" mass="65681">MKELLTGNEAFARGVIDAGVHFASAYPGTPSSEILKNIALDDRLVAEWAPNEKVAMESAIGASIAGGRAFASMKHVGLNVAADPFMTYAYMGVHGGFVFVSADDPGQHSSQNEQDNRNFAKFGKVAMLEPSDSQECYDMVREAYELSEELNTIVMVRSTTRISHAKSLVETRERKEVPIQPLWDRATNMQHFGSAPSSSKPNRRLLDARQPKMRAAAEASPFNTVEDNGADIGIVTSGAAYNYVKEVFGDQANILKLGFTCPLPLDKIREFAGTVKKLYVVEELDPFMEEQIKAAGIDCIGKEVIPAVDELNPGIIAKALLGEDHKGIQIDPKDLIPRPPTMCAGCPHRSFFYALGKRKNCYISNDIGCYTLGGYEPLFCLDSGICMGSATAVGHGVAKILQQSGEEKRVVAVMGDSTFFATGMNGLENSLYNGSNLITVVLDNRITAMTGHQENPGSGFTAQGEISHMVSVEEVARAFGCKLIRTVNPHDQKATNDALDWAFAQTEPCVIISRYPCALKKYTEADLEEFGPLNRRFTVDQDVCIGCKKCTRTGCPAIIFQTEIKKSSIDRNQCLGCSLCSQVCPVKAIHAVGEPCLGKETQKK</sequence>
<evidence type="ECO:0000313" key="17">
    <source>
        <dbReference type="EMBL" id="SDD25527.1"/>
    </source>
</evidence>
<keyword evidence="11 14" id="KW-0411">Iron-sulfur</keyword>
<evidence type="ECO:0000256" key="12">
    <source>
        <dbReference type="ARBA" id="ARBA00030514"/>
    </source>
</evidence>
<protein>
    <recommendedName>
        <fullName evidence="4 14">Indolepyruvate oxidoreductase subunit IorA</fullName>
        <shortName evidence="14">IOR</shortName>
        <ecNumber evidence="3 14">1.2.7.8</ecNumber>
    </recommendedName>
    <alternativeName>
        <fullName evidence="12 14">Indolepyruvate ferredoxin oxidoreductase subunit alpha</fullName>
    </alternativeName>
</protein>
<dbReference type="GO" id="GO:0043805">
    <property type="term" value="F:indolepyruvate ferredoxin oxidoreductase activity"/>
    <property type="evidence" value="ECO:0007669"/>
    <property type="project" value="UniProtKB-UniRule"/>
</dbReference>
<keyword evidence="10 14" id="KW-0408">Iron</keyword>
<evidence type="ECO:0000256" key="3">
    <source>
        <dbReference type="ARBA" id="ARBA00012812"/>
    </source>
</evidence>
<comment type="cofactor">
    <cofactor evidence="14 15">
        <name>[4Fe-4S] cluster</name>
        <dbReference type="ChEBI" id="CHEBI:49883"/>
    </cofactor>
    <text evidence="14 15">Binds 2 [4Fe-4S] clusters. In this family the first cluster has a non-standard and varying [4Fe-4S] binding motif CX(2)CX(2)CX(4-5)CP.</text>
</comment>
<dbReference type="SUPFAM" id="SSF54862">
    <property type="entry name" value="4Fe-4S ferredoxins"/>
    <property type="match status" value="1"/>
</dbReference>
<keyword evidence="9 14" id="KW-0560">Oxidoreductase</keyword>
<evidence type="ECO:0000256" key="14">
    <source>
        <dbReference type="PIRNR" id="PIRNR006439"/>
    </source>
</evidence>
<feature type="binding site" evidence="15">
    <location>
        <position position="574"/>
    </location>
    <ligand>
        <name>[4Fe-4S] cluster</name>
        <dbReference type="ChEBI" id="CHEBI:49883"/>
        <label>2</label>
    </ligand>
</feature>
<evidence type="ECO:0000256" key="11">
    <source>
        <dbReference type="ARBA" id="ARBA00023014"/>
    </source>
</evidence>
<dbReference type="PANTHER" id="PTHR43710">
    <property type="entry name" value="2-HYDROXYACYL-COA LYASE"/>
    <property type="match status" value="1"/>
</dbReference>
<keyword evidence="6 14" id="KW-0004">4Fe-4S</keyword>
<feature type="domain" description="4Fe-4S ferredoxin-type" evidence="16">
    <location>
        <begin position="535"/>
        <end position="563"/>
    </location>
</feature>
<dbReference type="AlphaFoldDB" id="A0A1G6TAM9"/>
<dbReference type="Pfam" id="PF01855">
    <property type="entry name" value="POR_N"/>
    <property type="match status" value="1"/>
</dbReference>
<dbReference type="Proteomes" id="UP000198995">
    <property type="component" value="Unassembled WGS sequence"/>
</dbReference>
<comment type="function">
    <text evidence="1 14">Catalyzes the ferredoxin-dependent oxidative decarboxylation of arylpyruvates.</text>
</comment>
<dbReference type="InterPro" id="IPR045025">
    <property type="entry name" value="HACL1-like"/>
</dbReference>
<dbReference type="EMBL" id="FNAF01000002">
    <property type="protein sequence ID" value="SDD25527.1"/>
    <property type="molecule type" value="Genomic_DNA"/>
</dbReference>
<keyword evidence="17" id="KW-0670">Pyruvate</keyword>
<feature type="binding site" evidence="15">
    <location>
        <position position="547"/>
    </location>
    <ligand>
        <name>[4Fe-4S] cluster</name>
        <dbReference type="ChEBI" id="CHEBI:49883"/>
        <label>1</label>
    </ligand>
</feature>
<evidence type="ECO:0000256" key="13">
    <source>
        <dbReference type="ARBA" id="ARBA00048332"/>
    </source>
</evidence>
<comment type="subunit">
    <text evidence="2">Heterodimer of the IorA and IorB subunits.</text>
</comment>
<organism evidence="17 18">
    <name type="scientific">Peptococcus niger</name>
    <dbReference type="NCBI Taxonomy" id="2741"/>
    <lineage>
        <taxon>Bacteria</taxon>
        <taxon>Bacillati</taxon>
        <taxon>Bacillota</taxon>
        <taxon>Clostridia</taxon>
        <taxon>Eubacteriales</taxon>
        <taxon>Peptococcaceae</taxon>
        <taxon>Peptococcus</taxon>
    </lineage>
</organism>
<dbReference type="InterPro" id="IPR029061">
    <property type="entry name" value="THDP-binding"/>
</dbReference>
<dbReference type="GO" id="GO:0046872">
    <property type="term" value="F:metal ion binding"/>
    <property type="evidence" value="ECO:0007669"/>
    <property type="project" value="UniProtKB-UniRule"/>
</dbReference>
<dbReference type="CDD" id="cd07034">
    <property type="entry name" value="TPP_PYR_PFOR_IOR-alpha_like"/>
    <property type="match status" value="1"/>
</dbReference>
<evidence type="ECO:0000256" key="5">
    <source>
        <dbReference type="ARBA" id="ARBA00022448"/>
    </source>
</evidence>
<dbReference type="Pfam" id="PF14697">
    <property type="entry name" value="Fer4_21"/>
    <property type="match status" value="1"/>
</dbReference>
<evidence type="ECO:0000256" key="7">
    <source>
        <dbReference type="ARBA" id="ARBA00022723"/>
    </source>
</evidence>
<dbReference type="CDD" id="cd02008">
    <property type="entry name" value="TPP_IOR_alpha"/>
    <property type="match status" value="1"/>
</dbReference>
<dbReference type="Gene3D" id="3.40.50.970">
    <property type="match status" value="2"/>
</dbReference>
<evidence type="ECO:0000256" key="10">
    <source>
        <dbReference type="ARBA" id="ARBA00023004"/>
    </source>
</evidence>
<reference evidence="17 18" key="1">
    <citation type="submission" date="2016-10" db="EMBL/GenBank/DDBJ databases">
        <authorList>
            <person name="de Groot N.N."/>
        </authorList>
    </citation>
    <scope>NUCLEOTIDE SEQUENCE [LARGE SCALE GENOMIC DNA]</scope>
    <source>
        <strain evidence="17 18">DSM 20475</strain>
    </source>
</reference>
<keyword evidence="7 14" id="KW-0479">Metal-binding</keyword>
<dbReference type="FunFam" id="3.40.50.970:FF:000039">
    <property type="entry name" value="Indolepyruvate oxidoreductase subunit IorA"/>
    <property type="match status" value="1"/>
</dbReference>
<dbReference type="STRING" id="2741.SAMN04489866_10291"/>
<dbReference type="InterPro" id="IPR017721">
    <property type="entry name" value="IorA"/>
</dbReference>
<evidence type="ECO:0000256" key="9">
    <source>
        <dbReference type="ARBA" id="ARBA00023002"/>
    </source>
</evidence>
<feature type="binding site" evidence="15">
    <location>
        <position position="577"/>
    </location>
    <ligand>
        <name>[4Fe-4S] cluster</name>
        <dbReference type="ChEBI" id="CHEBI:49883"/>
        <label>2</label>
    </ligand>
</feature>
<feature type="binding site" evidence="15">
    <location>
        <position position="584"/>
    </location>
    <ligand>
        <name>[4Fe-4S] cluster</name>
        <dbReference type="ChEBI" id="CHEBI:49883"/>
        <label>1</label>
    </ligand>
</feature>
<evidence type="ECO:0000259" key="16">
    <source>
        <dbReference type="PROSITE" id="PS51379"/>
    </source>
</evidence>
<dbReference type="NCBIfam" id="TIGR03336">
    <property type="entry name" value="IOR_alpha"/>
    <property type="match status" value="1"/>
</dbReference>
<name>A0A1G6TAM9_PEPNI</name>
<feature type="binding site" evidence="15">
    <location>
        <position position="555"/>
    </location>
    <ligand>
        <name>[4Fe-4S] cluster</name>
        <dbReference type="ChEBI" id="CHEBI:49883"/>
        <label>2</label>
    </ligand>
</feature>
<evidence type="ECO:0000256" key="1">
    <source>
        <dbReference type="ARBA" id="ARBA00002995"/>
    </source>
</evidence>
<dbReference type="OrthoDB" id="9804603at2"/>
<keyword evidence="8 14" id="KW-0249">Electron transport</keyword>
<dbReference type="PIRSF" id="PIRSF006439">
    <property type="entry name" value="Indolepyruvate_ferr_oxidored"/>
    <property type="match status" value="1"/>
</dbReference>
<dbReference type="Gene3D" id="3.40.50.920">
    <property type="match status" value="1"/>
</dbReference>
<dbReference type="InterPro" id="IPR017896">
    <property type="entry name" value="4Fe4S_Fe-S-bd"/>
</dbReference>
<dbReference type="SUPFAM" id="SSF52922">
    <property type="entry name" value="TK C-terminal domain-like"/>
    <property type="match status" value="1"/>
</dbReference>
<dbReference type="GO" id="GO:0030976">
    <property type="term" value="F:thiamine pyrophosphate binding"/>
    <property type="evidence" value="ECO:0007669"/>
    <property type="project" value="InterPro"/>
</dbReference>
<feature type="binding site" evidence="15">
    <location>
        <position position="544"/>
    </location>
    <ligand>
        <name>[4Fe-4S] cluster</name>
        <dbReference type="ChEBI" id="CHEBI:49883"/>
        <label>1</label>
    </ligand>
</feature>
<keyword evidence="5 14" id="KW-0813">Transport</keyword>
<dbReference type="Gene3D" id="3.30.70.20">
    <property type="match status" value="1"/>
</dbReference>